<evidence type="ECO:0000256" key="9">
    <source>
        <dbReference type="ARBA" id="ARBA00022741"/>
    </source>
</evidence>
<keyword evidence="12" id="KW-0539">Nucleus</keyword>
<dbReference type="Gene3D" id="1.20.1270.250">
    <property type="match status" value="1"/>
</dbReference>
<evidence type="ECO:0000313" key="20">
    <source>
        <dbReference type="EMBL" id="CAH3117579.1"/>
    </source>
</evidence>
<dbReference type="SUPFAM" id="SSF54236">
    <property type="entry name" value="Ubiquitin-like"/>
    <property type="match status" value="1"/>
</dbReference>
<keyword evidence="7" id="KW-0597">Phosphoprotein</keyword>
<evidence type="ECO:0000256" key="8">
    <source>
        <dbReference type="ARBA" id="ARBA00022679"/>
    </source>
</evidence>
<dbReference type="EC" id="2.7.11.10" evidence="4"/>
<dbReference type="PROSITE" id="PS00107">
    <property type="entry name" value="PROTEIN_KINASE_ATP"/>
    <property type="match status" value="1"/>
</dbReference>
<dbReference type="PROSITE" id="PS50053">
    <property type="entry name" value="UBIQUITIN_2"/>
    <property type="match status" value="1"/>
</dbReference>
<feature type="region of interest" description="Disordered" evidence="16">
    <location>
        <begin position="570"/>
        <end position="672"/>
    </location>
</feature>
<dbReference type="InterPro" id="IPR041185">
    <property type="entry name" value="IKBKB_SDD"/>
</dbReference>
<feature type="region of interest" description="Disordered" evidence="16">
    <location>
        <begin position="825"/>
        <end position="856"/>
    </location>
</feature>
<dbReference type="SMART" id="SM00220">
    <property type="entry name" value="S_TKc"/>
    <property type="match status" value="1"/>
</dbReference>
<dbReference type="InterPro" id="IPR000719">
    <property type="entry name" value="Prot_kinase_dom"/>
</dbReference>
<dbReference type="PANTHER" id="PTHR15904">
    <property type="entry name" value="FAM13"/>
    <property type="match status" value="1"/>
</dbReference>
<feature type="coiled-coil region" evidence="15">
    <location>
        <begin position="1586"/>
        <end position="1647"/>
    </location>
</feature>
<dbReference type="Gene3D" id="1.10.555.10">
    <property type="entry name" value="Rho GTPase activation protein"/>
    <property type="match status" value="1"/>
</dbReference>
<evidence type="ECO:0000256" key="16">
    <source>
        <dbReference type="SAM" id="MobiDB-lite"/>
    </source>
</evidence>
<dbReference type="Gene3D" id="1.10.510.10">
    <property type="entry name" value="Transferase(Phosphotransferase) domain 1"/>
    <property type="match status" value="1"/>
</dbReference>
<comment type="subcellular location">
    <subcellularLocation>
        <location evidence="2">Cytoplasm</location>
    </subcellularLocation>
    <subcellularLocation>
        <location evidence="1">Nucleus</location>
    </subcellularLocation>
</comment>
<dbReference type="EMBL" id="CALNXJ010000016">
    <property type="protein sequence ID" value="CAH3117579.1"/>
    <property type="molecule type" value="Genomic_DNA"/>
</dbReference>
<feature type="compositionally biased region" description="Basic residues" evidence="16">
    <location>
        <begin position="580"/>
        <end position="591"/>
    </location>
</feature>
<dbReference type="SMART" id="SM00324">
    <property type="entry name" value="RhoGAP"/>
    <property type="match status" value="1"/>
</dbReference>
<keyword evidence="15" id="KW-0175">Coiled coil</keyword>
<feature type="compositionally biased region" description="Polar residues" evidence="16">
    <location>
        <begin position="33"/>
        <end position="53"/>
    </location>
</feature>
<evidence type="ECO:0000256" key="1">
    <source>
        <dbReference type="ARBA" id="ARBA00004123"/>
    </source>
</evidence>
<dbReference type="PROSITE" id="PS50238">
    <property type="entry name" value="RHOGAP"/>
    <property type="match status" value="1"/>
</dbReference>
<dbReference type="GO" id="GO:0005737">
    <property type="term" value="C:cytoplasm"/>
    <property type="evidence" value="ECO:0007669"/>
    <property type="project" value="UniProtKB-SubCell"/>
</dbReference>
<dbReference type="Pfam" id="PF26116">
    <property type="entry name" value="FAM13A"/>
    <property type="match status" value="1"/>
</dbReference>
<dbReference type="InterPro" id="IPR008271">
    <property type="entry name" value="Ser/Thr_kinase_AS"/>
</dbReference>
<feature type="domain" description="Rho-GAP" evidence="19">
    <location>
        <begin position="82"/>
        <end position="270"/>
    </location>
</feature>
<feature type="binding site" evidence="14">
    <location>
        <position position="1148"/>
    </location>
    <ligand>
        <name>ATP</name>
        <dbReference type="ChEBI" id="CHEBI:30616"/>
    </ligand>
</feature>
<keyword evidence="11 14" id="KW-0067">ATP-binding</keyword>
<dbReference type="InterPro" id="IPR017441">
    <property type="entry name" value="Protein_kinase_ATP_BS"/>
</dbReference>
<dbReference type="InterPro" id="IPR039102">
    <property type="entry name" value="FAM13"/>
</dbReference>
<name>A0AAU9WKX5_9CNID</name>
<dbReference type="InterPro" id="IPR059029">
    <property type="entry name" value="FAM13A_dom"/>
</dbReference>
<keyword evidence="5" id="KW-0963">Cytoplasm</keyword>
<feature type="compositionally biased region" description="Polar residues" evidence="16">
    <location>
        <begin position="979"/>
        <end position="997"/>
    </location>
</feature>
<gene>
    <name evidence="20" type="ORF">PMEA_00007562</name>
</gene>
<dbReference type="InterPro" id="IPR011009">
    <property type="entry name" value="Kinase-like_dom_sf"/>
</dbReference>
<evidence type="ECO:0000313" key="21">
    <source>
        <dbReference type="Proteomes" id="UP001159428"/>
    </source>
</evidence>
<dbReference type="SUPFAM" id="SSF56112">
    <property type="entry name" value="Protein kinase-like (PK-like)"/>
    <property type="match status" value="1"/>
</dbReference>
<feature type="domain" description="Protein kinase" evidence="17">
    <location>
        <begin position="1119"/>
        <end position="1421"/>
    </location>
</feature>
<evidence type="ECO:0000256" key="12">
    <source>
        <dbReference type="ARBA" id="ARBA00023242"/>
    </source>
</evidence>
<dbReference type="SUPFAM" id="SSF48350">
    <property type="entry name" value="GTPase activation domain, GAP"/>
    <property type="match status" value="1"/>
</dbReference>
<keyword evidence="10" id="KW-0418">Kinase</keyword>
<proteinExistence type="inferred from homology"/>
<accession>A0AAU9WKX5</accession>
<dbReference type="PROSITE" id="PS50011">
    <property type="entry name" value="PROTEIN_KINASE_DOM"/>
    <property type="match status" value="1"/>
</dbReference>
<organism evidence="20 21">
    <name type="scientific">Pocillopora meandrina</name>
    <dbReference type="NCBI Taxonomy" id="46732"/>
    <lineage>
        <taxon>Eukaryota</taxon>
        <taxon>Metazoa</taxon>
        <taxon>Cnidaria</taxon>
        <taxon>Anthozoa</taxon>
        <taxon>Hexacorallia</taxon>
        <taxon>Scleractinia</taxon>
        <taxon>Astrocoeniina</taxon>
        <taxon>Pocilloporidae</taxon>
        <taxon>Pocillopora</taxon>
    </lineage>
</organism>
<dbReference type="Pfam" id="PF00620">
    <property type="entry name" value="RhoGAP"/>
    <property type="match status" value="1"/>
</dbReference>
<feature type="compositionally biased region" description="Polar residues" evidence="16">
    <location>
        <begin position="409"/>
        <end position="419"/>
    </location>
</feature>
<evidence type="ECO:0000259" key="18">
    <source>
        <dbReference type="PROSITE" id="PS50053"/>
    </source>
</evidence>
<evidence type="ECO:0000259" key="19">
    <source>
        <dbReference type="PROSITE" id="PS50238"/>
    </source>
</evidence>
<dbReference type="GO" id="GO:0005524">
    <property type="term" value="F:ATP binding"/>
    <property type="evidence" value="ECO:0007669"/>
    <property type="project" value="UniProtKB-UniRule"/>
</dbReference>
<evidence type="ECO:0000256" key="13">
    <source>
        <dbReference type="ARBA" id="ARBA00048789"/>
    </source>
</evidence>
<feature type="compositionally biased region" description="Polar residues" evidence="16">
    <location>
        <begin position="365"/>
        <end position="376"/>
    </location>
</feature>
<feature type="region of interest" description="Disordered" evidence="16">
    <location>
        <begin position="973"/>
        <end position="1021"/>
    </location>
</feature>
<keyword evidence="9 14" id="KW-0547">Nucleotide-binding</keyword>
<evidence type="ECO:0000256" key="7">
    <source>
        <dbReference type="ARBA" id="ARBA00022553"/>
    </source>
</evidence>
<dbReference type="GO" id="GO:0005634">
    <property type="term" value="C:nucleus"/>
    <property type="evidence" value="ECO:0007669"/>
    <property type="project" value="UniProtKB-SubCell"/>
</dbReference>
<feature type="compositionally biased region" description="Polar residues" evidence="16">
    <location>
        <begin position="453"/>
        <end position="470"/>
    </location>
</feature>
<feature type="domain" description="Ubiquitin-like" evidence="18">
    <location>
        <begin position="1415"/>
        <end position="1475"/>
    </location>
</feature>
<comment type="caution">
    <text evidence="20">The sequence shown here is derived from an EMBL/GenBank/DDBJ whole genome shotgun (WGS) entry which is preliminary data.</text>
</comment>
<evidence type="ECO:0000256" key="14">
    <source>
        <dbReference type="PROSITE-ProRule" id="PRU10141"/>
    </source>
</evidence>
<dbReference type="InterPro" id="IPR029071">
    <property type="entry name" value="Ubiquitin-like_domsf"/>
</dbReference>
<keyword evidence="21" id="KW-1185">Reference proteome</keyword>
<feature type="compositionally biased region" description="Low complexity" evidence="16">
    <location>
        <begin position="632"/>
        <end position="647"/>
    </location>
</feature>
<feature type="region of interest" description="Disordered" evidence="16">
    <location>
        <begin position="325"/>
        <end position="388"/>
    </location>
</feature>
<dbReference type="InterPro" id="IPR008936">
    <property type="entry name" value="Rho_GTPase_activation_prot"/>
</dbReference>
<evidence type="ECO:0000256" key="10">
    <source>
        <dbReference type="ARBA" id="ARBA00022777"/>
    </source>
</evidence>
<dbReference type="InterPro" id="IPR000626">
    <property type="entry name" value="Ubiquitin-like_dom"/>
</dbReference>
<keyword evidence="8" id="KW-0808">Transferase</keyword>
<feature type="region of interest" description="Disordered" evidence="16">
    <location>
        <begin position="33"/>
        <end position="77"/>
    </location>
</feature>
<dbReference type="Pfam" id="PF18397">
    <property type="entry name" value="IKBKB_SDD"/>
    <property type="match status" value="1"/>
</dbReference>
<dbReference type="PANTHER" id="PTHR15904:SF17">
    <property type="entry name" value="RHO-GAP DOMAIN-CONTAINING PROTEIN"/>
    <property type="match status" value="1"/>
</dbReference>
<feature type="compositionally biased region" description="Polar residues" evidence="16">
    <location>
        <begin position="845"/>
        <end position="856"/>
    </location>
</feature>
<protein>
    <recommendedName>
        <fullName evidence="4">IkappaB kinase</fullName>
        <ecNumber evidence="4">2.7.11.10</ecNumber>
    </recommendedName>
</protein>
<evidence type="ECO:0000259" key="17">
    <source>
        <dbReference type="PROSITE" id="PS50011"/>
    </source>
</evidence>
<dbReference type="Proteomes" id="UP001159428">
    <property type="component" value="Unassembled WGS sequence"/>
</dbReference>
<dbReference type="GO" id="GO:0008384">
    <property type="term" value="F:IkappaB kinase activity"/>
    <property type="evidence" value="ECO:0007669"/>
    <property type="project" value="UniProtKB-EC"/>
</dbReference>
<evidence type="ECO:0000256" key="11">
    <source>
        <dbReference type="ARBA" id="ARBA00022840"/>
    </source>
</evidence>
<dbReference type="FunFam" id="1.10.510.10:FF:000147">
    <property type="entry name" value="Inhibitor of nuclear factor kappa-B kinase subunit beta"/>
    <property type="match status" value="1"/>
</dbReference>
<sequence length="1837" mass="208431">MSQREGGVNRQRSVETGLTQAIRPMLICASESSVSVRNQQGSDQLSVSQTSESRMAKMKKKISSPLPKRKSTGSGANRTFGVSIDELLKRSEGCEIPPIITSIVEYLKEHGLNQEGIFRISGNHKVVESLKATYDRDGEANLEQVGDVMAVAGLLKLFLRELPEPLIPQDMTADFIKVYQAHKDDGGGLSDMKALLEKLPASNYHLLKYLCTFLVTVSMSEENNKMSSTALAIVFGPNFFRCGDGLEGLREQGRTNAIVGRFIEEFDTLFEVSPYATTDIFRVQETKTNDHPTLRIPNKSLQKIVNEKNESSASDEDSFHLVGEKEKAGEDGPTYATVKKPKKSPQSSTHITPHSEDLDMYVRSVSPSWNTQQSDSGPIPESTKPPAGKEIVQKTINDTIKEHLFGPDLTSTDENSPHSPESGDEVTGPPLPSRNYTDEEASKPRRRRRRNVKSQLETSDSSGIVENSNPLKKVTKEAVDLLTKDEEDQVKKGSVVKPVKKRPKSEGFELFEKKGIVIGVDENSNYIFSSTFPRKNDGQKNDEDIYQEILGTGKSDPLFSVSRTSEILESLTRNRAAPPKNRRRPSLKKRHETSEIFSNEDDEYSDKDDQQRQNKSKVHPLVDEAKNKNVVSTTPPISPRTSRSSRIQLHSASSRQEQGEVDEVDSSSFRPRKELLTKQYKKKHHGAPIVPPLELYKLQQHDDGIQLSPRERYDGFGTDEALLSPRSRPLTIDTRTIPHECPPSPPHEQIEHSWFERRVDTSPKGELTVKQLTKTIGQLKKKIRDFEDTFEDENGRRPSQSEKAPIKKYVAELGRARKQLKELKERAKGEAERLNETVPPMSGQGLKSSNSEPLLTTTPASIEHSLESLLKKLQEKRKDTGRPEEVEQMSRDQLQDEKLAVQKALLQHESVFGRPTSKNDKDVMRPLYDRYRTIKRKLSTPVTEPPVKVQGNRPRTSSIDRMVSDLAPIHEDALLHSPSGGSSARNLTQSLPITGSKESPRRRSTGNMPYTDTLDGDDDSFGDTIQDTLTLRDSAQFRDELREDAKFHEMSRDELSEQLELKKKEKKKMRKKLKTFEDEFFEETGRRVQRDDRGEMQNDYHEYKEMEHARQRKSSREGWVEERCLGTGTFGTVMLFENKISKEQIALKKCRLTLNPQNEKLWQQEIDIMKRLHHPNLVAAIEVPPPLNVSVNELPLLAMEFCSGGDLRKVLNSPESCSGLKEKTVLKIALDVAAAVEFLHGHRIIHRDIKPENIVISHAQSKVVYKIIDLGYAKQLDQESLATTFVGTLKYVAPELLGRVKYTKTVDYWSFGTVLFECITGLRPFLSELSSPVQWYQELNGKGPDDICAFVDLQGEVQFNSVLPTPNALCRPLQDKFVALLRLLLLWDPTARGGSKLESGKIECFDMLERIISTVVVHVFVIHSSIVHSFEVFPTETVEDLQVKLCEETGVEVKEQELMMVSGQTLEPKTLVMDCIKHDIMGEDNVLYLLPKNNEPATKRQLYTLPPSVQGMVTEQKSLMAYEELKKALAQGVHFCREQIKINQRLIDGVRAAQISLLVLNTKLGQLKTELLAEYDKLKAKIEFFNSSLETDLENYADNASLMKNDKLLRNWKRAQKKAESFYNNDVTQLRDLTAALQNKVVELQKATCSNAVQSSMKIDQLRYDRAVQLYENLRQSDRRPADCENMATVILQILAQREKLHREILSNLSEVMACRRDMRRLMQRLLQVKSKIITRAEDLKEMQKQRQVDLWRLLQAKRRREEDRRRSMSSSYSSFSSIAASSSSTQSIVLIEESSKNFEKLAGLLNTLKNDQMNDSEIFDWEFLEEESDSPQKKTV</sequence>
<keyword evidence="6" id="KW-0723">Serine/threonine-protein kinase</keyword>
<reference evidence="20 21" key="1">
    <citation type="submission" date="2022-05" db="EMBL/GenBank/DDBJ databases">
        <authorList>
            <consortium name="Genoscope - CEA"/>
            <person name="William W."/>
        </authorList>
    </citation>
    <scope>NUCLEOTIDE SEQUENCE [LARGE SCALE GENOMIC DNA]</scope>
</reference>
<evidence type="ECO:0000256" key="2">
    <source>
        <dbReference type="ARBA" id="ARBA00004496"/>
    </source>
</evidence>
<evidence type="ECO:0000256" key="6">
    <source>
        <dbReference type="ARBA" id="ARBA00022527"/>
    </source>
</evidence>
<evidence type="ECO:0000256" key="5">
    <source>
        <dbReference type="ARBA" id="ARBA00022490"/>
    </source>
</evidence>
<evidence type="ECO:0000256" key="4">
    <source>
        <dbReference type="ARBA" id="ARBA00012442"/>
    </source>
</evidence>
<evidence type="ECO:0000256" key="3">
    <source>
        <dbReference type="ARBA" id="ARBA00007549"/>
    </source>
</evidence>
<dbReference type="PROSITE" id="PS00108">
    <property type="entry name" value="PROTEIN_KINASE_ST"/>
    <property type="match status" value="1"/>
</dbReference>
<feature type="compositionally biased region" description="Basic residues" evidence="16">
    <location>
        <begin position="56"/>
        <end position="71"/>
    </location>
</feature>
<evidence type="ECO:0000256" key="15">
    <source>
        <dbReference type="SAM" id="Coils"/>
    </source>
</evidence>
<comment type="catalytic activity">
    <reaction evidence="13">
        <text>L-seryl-[I-kappa-B protein] + ATP = O-phospho-L-seryl-[I-kappa-B protein] + ADP + H(+)</text>
        <dbReference type="Rhea" id="RHEA:19073"/>
        <dbReference type="Rhea" id="RHEA-COMP:13698"/>
        <dbReference type="Rhea" id="RHEA-COMP:13699"/>
        <dbReference type="ChEBI" id="CHEBI:15378"/>
        <dbReference type="ChEBI" id="CHEBI:29999"/>
        <dbReference type="ChEBI" id="CHEBI:30616"/>
        <dbReference type="ChEBI" id="CHEBI:83421"/>
        <dbReference type="ChEBI" id="CHEBI:456216"/>
        <dbReference type="EC" id="2.7.11.10"/>
    </reaction>
</comment>
<dbReference type="InterPro" id="IPR046375">
    <property type="entry name" value="IKBKB_SDD_sf"/>
</dbReference>
<dbReference type="Pfam" id="PF00069">
    <property type="entry name" value="Pkinase"/>
    <property type="match status" value="1"/>
</dbReference>
<feature type="coiled-coil region" evidence="15">
    <location>
        <begin position="1038"/>
        <end position="1079"/>
    </location>
</feature>
<dbReference type="Gene3D" id="3.10.20.90">
    <property type="entry name" value="Phosphatidylinositol 3-kinase Catalytic Subunit, Chain A, domain 1"/>
    <property type="match status" value="1"/>
</dbReference>
<dbReference type="InterPro" id="IPR000198">
    <property type="entry name" value="RhoGAP_dom"/>
</dbReference>
<comment type="similarity">
    <text evidence="3">Belongs to the FAM13 family.</text>
</comment>
<feature type="compositionally biased region" description="Basic and acidic residues" evidence="16">
    <location>
        <begin position="825"/>
        <end position="835"/>
    </location>
</feature>
<feature type="region of interest" description="Disordered" evidence="16">
    <location>
        <begin position="405"/>
        <end position="472"/>
    </location>
</feature>